<keyword evidence="10 11" id="KW-0472">Membrane</keyword>
<keyword evidence="6 11" id="KW-0812">Transmembrane</keyword>
<keyword evidence="7" id="KW-0378">Hydrolase</keyword>
<feature type="transmembrane region" description="Helical" evidence="11">
    <location>
        <begin position="64"/>
        <end position="82"/>
    </location>
</feature>
<dbReference type="AlphaFoldDB" id="A0A0W8FXK8"/>
<reference evidence="13" key="1">
    <citation type="journal article" date="2015" name="Proc. Natl. Acad. Sci. U.S.A.">
        <title>Networks of energetic and metabolic interactions define dynamics in microbial communities.</title>
        <authorList>
            <person name="Embree M."/>
            <person name="Liu J.K."/>
            <person name="Al-Bassam M.M."/>
            <person name="Zengler K."/>
        </authorList>
    </citation>
    <scope>NUCLEOTIDE SEQUENCE</scope>
</reference>
<feature type="transmembrane region" description="Helical" evidence="11">
    <location>
        <begin position="24"/>
        <end position="43"/>
    </location>
</feature>
<dbReference type="InterPro" id="IPR044838">
    <property type="entry name" value="EGY1-like"/>
</dbReference>
<dbReference type="GO" id="GO:0008233">
    <property type="term" value="F:peptidase activity"/>
    <property type="evidence" value="ECO:0007669"/>
    <property type="project" value="UniProtKB-KW"/>
</dbReference>
<comment type="subcellular location">
    <subcellularLocation>
        <location evidence="1">Membrane</location>
        <topology evidence="1">Multi-pass membrane protein</topology>
    </subcellularLocation>
    <subcellularLocation>
        <location evidence="2">Plastid</location>
        <location evidence="2">Chloroplast</location>
    </subcellularLocation>
</comment>
<keyword evidence="4" id="KW-0934">Plastid</keyword>
<evidence type="ECO:0000256" key="1">
    <source>
        <dbReference type="ARBA" id="ARBA00004141"/>
    </source>
</evidence>
<sequence>MDDQNLYTENRIGSTILKKHKENYPLHIGLFLITFVTTTIAGVEWTTGTMGPYEFEMLAKGLPYSLSILFMLGVHEFGHYFAALYHKVKATLPYFIPFPPIPGFFHFGTLGAVIKTRTPVSNNKAMFDIGVAGPIAGFIACLILLVYGFLNLPGEEYILQIHPDYFTPEYGEGALSLEFGDTILFAALRELLTSPDQFVPPMSEIYHYPFLCVGWFGLFVTAMNMIPVGQLDGGHIVYSMFGEKIHEVIASISMLFLFVFGSLGLFSSLMDLENSIGWTGWLFWGFILYFFIKVKHPPVQNFEKLSNGRMILGYVSLIVLLLSFSPMPFIVSF</sequence>
<comment type="caution">
    <text evidence="13">The sequence shown here is derived from an EMBL/GenBank/DDBJ whole genome shotgun (WGS) entry which is preliminary data.</text>
</comment>
<evidence type="ECO:0000256" key="7">
    <source>
        <dbReference type="ARBA" id="ARBA00022801"/>
    </source>
</evidence>
<accession>A0A0W8FXK8</accession>
<proteinExistence type="predicted"/>
<evidence type="ECO:0000256" key="8">
    <source>
        <dbReference type="ARBA" id="ARBA00022946"/>
    </source>
</evidence>
<keyword evidence="8" id="KW-0809">Transit peptide</keyword>
<evidence type="ECO:0000313" key="13">
    <source>
        <dbReference type="EMBL" id="KUG25553.1"/>
    </source>
</evidence>
<evidence type="ECO:0000256" key="3">
    <source>
        <dbReference type="ARBA" id="ARBA00022528"/>
    </source>
</evidence>
<feature type="transmembrane region" description="Helical" evidence="11">
    <location>
        <begin position="205"/>
        <end position="227"/>
    </location>
</feature>
<dbReference type="InterPro" id="IPR008915">
    <property type="entry name" value="Peptidase_M50"/>
</dbReference>
<evidence type="ECO:0000256" key="9">
    <source>
        <dbReference type="ARBA" id="ARBA00022989"/>
    </source>
</evidence>
<keyword evidence="5" id="KW-0645">Protease</keyword>
<gene>
    <name evidence="13" type="ORF">ASZ90_004619</name>
</gene>
<evidence type="ECO:0000256" key="11">
    <source>
        <dbReference type="SAM" id="Phobius"/>
    </source>
</evidence>
<organism evidence="13">
    <name type="scientific">hydrocarbon metagenome</name>
    <dbReference type="NCBI Taxonomy" id="938273"/>
    <lineage>
        <taxon>unclassified sequences</taxon>
        <taxon>metagenomes</taxon>
        <taxon>ecological metagenomes</taxon>
    </lineage>
</organism>
<feature type="transmembrane region" description="Helical" evidence="11">
    <location>
        <begin position="312"/>
        <end position="331"/>
    </location>
</feature>
<feature type="domain" description="Peptidase M50" evidence="12">
    <location>
        <begin position="65"/>
        <end position="259"/>
    </location>
</feature>
<dbReference type="PANTHER" id="PTHR31412">
    <property type="entry name" value="ZINC METALLOPROTEASE EGY1"/>
    <property type="match status" value="1"/>
</dbReference>
<protein>
    <submittedName>
        <fullName evidence="13">Peptidase m50</fullName>
    </submittedName>
</protein>
<evidence type="ECO:0000256" key="10">
    <source>
        <dbReference type="ARBA" id="ARBA00023136"/>
    </source>
</evidence>
<dbReference type="CDD" id="cd06160">
    <property type="entry name" value="S2P-M50_like_2"/>
    <property type="match status" value="1"/>
</dbReference>
<evidence type="ECO:0000256" key="5">
    <source>
        <dbReference type="ARBA" id="ARBA00022670"/>
    </source>
</evidence>
<evidence type="ECO:0000256" key="6">
    <source>
        <dbReference type="ARBA" id="ARBA00022692"/>
    </source>
</evidence>
<dbReference type="EMBL" id="LNQE01000654">
    <property type="protein sequence ID" value="KUG25553.1"/>
    <property type="molecule type" value="Genomic_DNA"/>
</dbReference>
<dbReference type="GO" id="GO:0009507">
    <property type="term" value="C:chloroplast"/>
    <property type="evidence" value="ECO:0007669"/>
    <property type="project" value="UniProtKB-SubCell"/>
</dbReference>
<evidence type="ECO:0000256" key="2">
    <source>
        <dbReference type="ARBA" id="ARBA00004229"/>
    </source>
</evidence>
<feature type="transmembrane region" description="Helical" evidence="11">
    <location>
        <begin position="94"/>
        <end position="114"/>
    </location>
</feature>
<evidence type="ECO:0000256" key="4">
    <source>
        <dbReference type="ARBA" id="ARBA00022640"/>
    </source>
</evidence>
<feature type="transmembrane region" description="Helical" evidence="11">
    <location>
        <begin position="248"/>
        <end position="269"/>
    </location>
</feature>
<dbReference type="GO" id="GO:0016020">
    <property type="term" value="C:membrane"/>
    <property type="evidence" value="ECO:0007669"/>
    <property type="project" value="UniProtKB-SubCell"/>
</dbReference>
<feature type="transmembrane region" description="Helical" evidence="11">
    <location>
        <begin position="275"/>
        <end position="292"/>
    </location>
</feature>
<name>A0A0W8FXK8_9ZZZZ</name>
<evidence type="ECO:0000259" key="12">
    <source>
        <dbReference type="Pfam" id="PF02163"/>
    </source>
</evidence>
<keyword evidence="3" id="KW-0150">Chloroplast</keyword>
<dbReference type="PANTHER" id="PTHR31412:SF0">
    <property type="entry name" value="ZINC METALLOPROTEASE EGY1, CHLOROPLASTIC-RELATED"/>
    <property type="match status" value="1"/>
</dbReference>
<keyword evidence="9 11" id="KW-1133">Transmembrane helix</keyword>
<feature type="transmembrane region" description="Helical" evidence="11">
    <location>
        <begin position="126"/>
        <end position="150"/>
    </location>
</feature>
<dbReference type="Pfam" id="PF02163">
    <property type="entry name" value="Peptidase_M50"/>
    <property type="match status" value="1"/>
</dbReference>
<dbReference type="GO" id="GO:0006508">
    <property type="term" value="P:proteolysis"/>
    <property type="evidence" value="ECO:0007669"/>
    <property type="project" value="UniProtKB-KW"/>
</dbReference>